<keyword evidence="1" id="KW-0678">Repressor</keyword>
<dbReference type="Pfam" id="PF13411">
    <property type="entry name" value="MerR_1"/>
    <property type="match status" value="1"/>
</dbReference>
<evidence type="ECO:0000256" key="3">
    <source>
        <dbReference type="ARBA" id="ARBA00023125"/>
    </source>
</evidence>
<dbReference type="Proteomes" id="UP000680865">
    <property type="component" value="Unassembled WGS sequence"/>
</dbReference>
<evidence type="ECO:0000256" key="4">
    <source>
        <dbReference type="ARBA" id="ARBA00023163"/>
    </source>
</evidence>
<organism evidence="6 7">
    <name type="scientific">Winogradskya consettensis</name>
    <dbReference type="NCBI Taxonomy" id="113560"/>
    <lineage>
        <taxon>Bacteria</taxon>
        <taxon>Bacillati</taxon>
        <taxon>Actinomycetota</taxon>
        <taxon>Actinomycetes</taxon>
        <taxon>Micromonosporales</taxon>
        <taxon>Micromonosporaceae</taxon>
        <taxon>Winogradskya</taxon>
    </lineage>
</organism>
<dbReference type="PANTHER" id="PTHR30204:SF69">
    <property type="entry name" value="MERR-FAMILY TRANSCRIPTIONAL REGULATOR"/>
    <property type="match status" value="1"/>
</dbReference>
<dbReference type="InterPro" id="IPR000551">
    <property type="entry name" value="MerR-type_HTH_dom"/>
</dbReference>
<keyword evidence="2" id="KW-0805">Transcription regulation</keyword>
<dbReference type="SMART" id="SM00422">
    <property type="entry name" value="HTH_MERR"/>
    <property type="match status" value="1"/>
</dbReference>
<protein>
    <submittedName>
        <fullName evidence="6">MerR family transcriptional regulator</fullName>
    </submittedName>
</protein>
<evidence type="ECO:0000259" key="5">
    <source>
        <dbReference type="PROSITE" id="PS50937"/>
    </source>
</evidence>
<keyword evidence="7" id="KW-1185">Reference proteome</keyword>
<evidence type="ECO:0000313" key="6">
    <source>
        <dbReference type="EMBL" id="GIM85548.1"/>
    </source>
</evidence>
<proteinExistence type="predicted"/>
<evidence type="ECO:0000313" key="7">
    <source>
        <dbReference type="Proteomes" id="UP000680865"/>
    </source>
</evidence>
<evidence type="ECO:0000256" key="2">
    <source>
        <dbReference type="ARBA" id="ARBA00023015"/>
    </source>
</evidence>
<dbReference type="Gene3D" id="1.10.1660.10">
    <property type="match status" value="1"/>
</dbReference>
<dbReference type="AlphaFoldDB" id="A0A919T355"/>
<evidence type="ECO:0000256" key="1">
    <source>
        <dbReference type="ARBA" id="ARBA00022491"/>
    </source>
</evidence>
<sequence length="132" mass="14436">MEYGPRSSRIVGENVMRIGELAAQVGATRDTIRFYEKLGLIAATRLANGYRDYPPEAAAWLRHVRTAQRLGFSLAEIAQVVEQLRGAPDEDLALSALLAEKARTVDERMAALEALRSDLAARIGTACPLRPS</sequence>
<gene>
    <name evidence="6" type="ORF">Aco04nite_96780</name>
</gene>
<dbReference type="GO" id="GO:0003677">
    <property type="term" value="F:DNA binding"/>
    <property type="evidence" value="ECO:0007669"/>
    <property type="project" value="UniProtKB-KW"/>
</dbReference>
<dbReference type="SUPFAM" id="SSF46955">
    <property type="entry name" value="Putative DNA-binding domain"/>
    <property type="match status" value="1"/>
</dbReference>
<dbReference type="EMBL" id="BOQP01000089">
    <property type="protein sequence ID" value="GIM85548.1"/>
    <property type="molecule type" value="Genomic_DNA"/>
</dbReference>
<dbReference type="GO" id="GO:0003700">
    <property type="term" value="F:DNA-binding transcription factor activity"/>
    <property type="evidence" value="ECO:0007669"/>
    <property type="project" value="InterPro"/>
</dbReference>
<reference evidence="6" key="1">
    <citation type="submission" date="2021-03" db="EMBL/GenBank/DDBJ databases">
        <title>Whole genome shotgun sequence of Actinoplanes consettensis NBRC 14913.</title>
        <authorList>
            <person name="Komaki H."/>
            <person name="Tamura T."/>
        </authorList>
    </citation>
    <scope>NUCLEOTIDE SEQUENCE</scope>
    <source>
        <strain evidence="6">NBRC 14913</strain>
    </source>
</reference>
<dbReference type="InterPro" id="IPR009061">
    <property type="entry name" value="DNA-bd_dom_put_sf"/>
</dbReference>
<feature type="domain" description="HTH merR-type" evidence="5">
    <location>
        <begin position="15"/>
        <end position="83"/>
    </location>
</feature>
<dbReference type="InterPro" id="IPR047057">
    <property type="entry name" value="MerR_fam"/>
</dbReference>
<dbReference type="PANTHER" id="PTHR30204">
    <property type="entry name" value="REDOX-CYCLING DRUG-SENSING TRANSCRIPTIONAL ACTIVATOR SOXR"/>
    <property type="match status" value="1"/>
</dbReference>
<keyword evidence="4" id="KW-0804">Transcription</keyword>
<dbReference type="PRINTS" id="PR00040">
    <property type="entry name" value="HTHMERR"/>
</dbReference>
<name>A0A919T355_9ACTN</name>
<comment type="caution">
    <text evidence="6">The sequence shown here is derived from an EMBL/GenBank/DDBJ whole genome shotgun (WGS) entry which is preliminary data.</text>
</comment>
<accession>A0A919T355</accession>
<keyword evidence="3" id="KW-0238">DNA-binding</keyword>
<dbReference type="PROSITE" id="PS50937">
    <property type="entry name" value="HTH_MERR_2"/>
    <property type="match status" value="1"/>
</dbReference>